<evidence type="ECO:0000313" key="1">
    <source>
        <dbReference type="EMBL" id="MDX8475286.1"/>
    </source>
</evidence>
<reference evidence="1 2" key="1">
    <citation type="submission" date="2023-08" db="EMBL/GenBank/DDBJ databases">
        <title>Implementing the SeqCode for naming new Mesorhizobium species isolated from Vachellia karroo root nodules.</title>
        <authorList>
            <person name="Van Lill M."/>
        </authorList>
    </citation>
    <scope>NUCLEOTIDE SEQUENCE [LARGE SCALE GENOMIC DNA]</scope>
    <source>
        <strain evidence="1 2">VK23A</strain>
    </source>
</reference>
<dbReference type="RefSeq" id="WP_320318196.1">
    <property type="nucleotide sequence ID" value="NZ_JAVIIX010000017.1"/>
</dbReference>
<evidence type="ECO:0000313" key="2">
    <source>
        <dbReference type="Proteomes" id="UP001271780"/>
    </source>
</evidence>
<name>A0ABU4XKM7_9HYPH</name>
<dbReference type="EMBL" id="JAVIIZ010000018">
    <property type="protein sequence ID" value="MDX8475286.1"/>
    <property type="molecule type" value="Genomic_DNA"/>
</dbReference>
<comment type="caution">
    <text evidence="1">The sequence shown here is derived from an EMBL/GenBank/DDBJ whole genome shotgun (WGS) entry which is preliminary data.</text>
</comment>
<keyword evidence="2" id="KW-1185">Reference proteome</keyword>
<protein>
    <submittedName>
        <fullName evidence="1">Uncharacterized protein</fullName>
    </submittedName>
</protein>
<organism evidence="1 2">
    <name type="scientific">Mesorhizobium dulcispinae</name>
    <dbReference type="NCBI Taxonomy" id="3072316"/>
    <lineage>
        <taxon>Bacteria</taxon>
        <taxon>Pseudomonadati</taxon>
        <taxon>Pseudomonadota</taxon>
        <taxon>Alphaproteobacteria</taxon>
        <taxon>Hyphomicrobiales</taxon>
        <taxon>Phyllobacteriaceae</taxon>
        <taxon>Mesorhizobium</taxon>
    </lineage>
</organism>
<sequence length="331" mass="37525">MKIAVLYLARKSGEHIARFAASYQHFPAGTDHELIILHKGEGASWFAGGQPLSHFRHRPIVVPESIGQDIHAYKYAAQRIDADLILCLNTYAEIKAADWLAKMVSHIIRPGVAVVGAMGSHESFRDSYKLSVKVAWVLAKRPRFNARIAREFRFIAVGQSAGWLTASDSRMNRAYRFIADCYQRRPRLQSVADDFERYWEEAMPKTSWLYRFPSFPNPHIRTNAFLTNRQTLLATPLDGDNDREACLLFESGERGLSRSATGRLMVINAAGKAFETDRWAESQTFRLGSQSGLLVGDNNTDYWNTLDEHERITVSGTTWGVGRPRRFPTFP</sequence>
<proteinExistence type="predicted"/>
<gene>
    <name evidence="1" type="ORF">RFM27_24635</name>
</gene>
<dbReference type="Proteomes" id="UP001271780">
    <property type="component" value="Unassembled WGS sequence"/>
</dbReference>
<accession>A0ABU4XKM7</accession>